<dbReference type="GO" id="GO:0004527">
    <property type="term" value="F:exonuclease activity"/>
    <property type="evidence" value="ECO:0007669"/>
    <property type="project" value="UniProtKB-KW"/>
</dbReference>
<keyword evidence="2" id="KW-1185">Reference proteome</keyword>
<keyword evidence="1" id="KW-0269">Exonuclease</keyword>
<dbReference type="Proteomes" id="UP000076128">
    <property type="component" value="Chromosome"/>
</dbReference>
<name>A0A161H2C7_9RHOB</name>
<dbReference type="AlphaFoldDB" id="A0A161H2C7"/>
<keyword evidence="1" id="KW-0540">Nuclease</keyword>
<proteinExistence type="predicted"/>
<gene>
    <name evidence="1" type="ORF">AKL17_4501</name>
</gene>
<accession>A0A161H2C7</accession>
<dbReference type="KEGG" id="daa:AKL17_4501"/>
<evidence type="ECO:0000313" key="2">
    <source>
        <dbReference type="Proteomes" id="UP000076128"/>
    </source>
</evidence>
<organism evidence="1 2">
    <name type="scientific">Frigidibacter mobilis</name>
    <dbReference type="NCBI Taxonomy" id="1335048"/>
    <lineage>
        <taxon>Bacteria</taxon>
        <taxon>Pseudomonadati</taxon>
        <taxon>Pseudomonadota</taxon>
        <taxon>Alphaproteobacteria</taxon>
        <taxon>Rhodobacterales</taxon>
        <taxon>Paracoccaceae</taxon>
        <taxon>Frigidibacter</taxon>
    </lineage>
</organism>
<sequence>MAEALVQAWAEAPPEGPVIVAGSTGSRGATALFLQAVARLPQGAVLLPGFDFDLPDAVWTGLDDGTFPAEDHPQYRFWTLTRALGLAPRDVARWSEAPAPSDARNRLVSLALRPAPVTDQWLTEGARLTDLAGPPQG</sequence>
<dbReference type="PATRIC" id="fig|1335048.3.peg.4674"/>
<dbReference type="EMBL" id="CP012661">
    <property type="protein sequence ID" value="AMY71713.1"/>
    <property type="molecule type" value="Genomic_DNA"/>
</dbReference>
<protein>
    <submittedName>
        <fullName evidence="1">Exonuclease-like protein</fullName>
    </submittedName>
</protein>
<dbReference type="STRING" id="1335048.AKL17_4501"/>
<reference evidence="1 2" key="1">
    <citation type="submission" date="2015-09" db="EMBL/GenBank/DDBJ databases">
        <title>Complete genome sequence of Defluviimonas alba cai42t isolated from an oilfield in Xinjiang.</title>
        <authorList>
            <person name="Geng S."/>
            <person name="Pan X."/>
            <person name="Wu X."/>
        </authorList>
    </citation>
    <scope>NUCLEOTIDE SEQUENCE [LARGE SCALE GENOMIC DNA]</scope>
    <source>
        <strain evidence="2">cai42</strain>
    </source>
</reference>
<evidence type="ECO:0000313" key="1">
    <source>
        <dbReference type="EMBL" id="AMY71713.1"/>
    </source>
</evidence>
<keyword evidence="1" id="KW-0378">Hydrolase</keyword>